<evidence type="ECO:0000313" key="1">
    <source>
        <dbReference type="EMBL" id="VEL29297.1"/>
    </source>
</evidence>
<dbReference type="EMBL" id="CAAALY010101916">
    <property type="protein sequence ID" value="VEL29297.1"/>
    <property type="molecule type" value="Genomic_DNA"/>
</dbReference>
<proteinExistence type="predicted"/>
<gene>
    <name evidence="1" type="ORF">PXEA_LOCUS22737</name>
</gene>
<reference evidence="1" key="1">
    <citation type="submission" date="2018-11" db="EMBL/GenBank/DDBJ databases">
        <authorList>
            <consortium name="Pathogen Informatics"/>
        </authorList>
    </citation>
    <scope>NUCLEOTIDE SEQUENCE</scope>
</reference>
<keyword evidence="2" id="KW-1185">Reference proteome</keyword>
<name>A0A3S5AHF2_9PLAT</name>
<dbReference type="Proteomes" id="UP000784294">
    <property type="component" value="Unassembled WGS sequence"/>
</dbReference>
<dbReference type="OrthoDB" id="10589549at2759"/>
<organism evidence="1 2">
    <name type="scientific">Protopolystoma xenopodis</name>
    <dbReference type="NCBI Taxonomy" id="117903"/>
    <lineage>
        <taxon>Eukaryota</taxon>
        <taxon>Metazoa</taxon>
        <taxon>Spiralia</taxon>
        <taxon>Lophotrochozoa</taxon>
        <taxon>Platyhelminthes</taxon>
        <taxon>Monogenea</taxon>
        <taxon>Polyopisthocotylea</taxon>
        <taxon>Polystomatidea</taxon>
        <taxon>Polystomatidae</taxon>
        <taxon>Protopolystoma</taxon>
    </lineage>
</organism>
<protein>
    <submittedName>
        <fullName evidence="1">Uncharacterized protein</fullName>
    </submittedName>
</protein>
<sequence length="106" mass="11387">MTAGDHHLVVADQQHTLVDLEGVHHPHHHSQQQQFLISGSPQSLQSAAGTANEAPATIDVTNAAGEVVQQFILPPDLQLEEGQTLIMIQDEDGQPQLAIVNQAGKF</sequence>
<evidence type="ECO:0000313" key="2">
    <source>
        <dbReference type="Proteomes" id="UP000784294"/>
    </source>
</evidence>
<accession>A0A3S5AHF2</accession>
<comment type="caution">
    <text evidence="1">The sequence shown here is derived from an EMBL/GenBank/DDBJ whole genome shotgun (WGS) entry which is preliminary data.</text>
</comment>
<dbReference type="AlphaFoldDB" id="A0A3S5AHF2"/>